<dbReference type="GO" id="GO:0015979">
    <property type="term" value="P:photosynthesis"/>
    <property type="evidence" value="ECO:0007669"/>
    <property type="project" value="UniProtKB-KW"/>
</dbReference>
<evidence type="ECO:0000256" key="9">
    <source>
        <dbReference type="ARBA" id="ARBA00048693"/>
    </source>
</evidence>
<evidence type="ECO:0000256" key="2">
    <source>
        <dbReference type="ARBA" id="ARBA00012825"/>
    </source>
</evidence>
<comment type="similarity">
    <text evidence="1">Belongs to the Mg-chelatase subunit H family.</text>
</comment>
<evidence type="ECO:0000313" key="14">
    <source>
        <dbReference type="EMBL" id="CAE0721372.1"/>
    </source>
</evidence>
<sequence length="573" mass="63216">MMQMKLLVSTFMVTVLSSLAFTIVPGIRITREIKKSIRDFQKQRSSLLTIYSSSQLERSPAFDQREEGGAGGPNIVLVAGFESFNKELYVKAAKALENVHLTVFADNEIRISSTETNPVFADAVKGADIFVGSLIFDYDDVMAVEALLPNVKGPRLLFECSTELMAYNEVGTFTMKKSSSGEQAGPPPAVKAILSQFTSGKEEDRVAGYVKLLKYGPDLLKFVPGEKASDLKIWLEAYRYWNQGGSTNVKYMIDLLQKSYTNEDISHLPKVVVTPDIGLLHPLKDRYFTTPKEFVEWRYSDDCFESALLKGFALAPKDAPRVAILLYRKHVITDQPYILDLIALMEQNGVCPVPIFINGVEGHTIVRDLLTSEHEIKGVDDGFIVRDDSFQSSKAVSVDAIVNTIGFPLVGGPAGSMEAGRNVAVAEKLLREMDVPYIVASPLLLQSINQWKQNGVLGLQSVVLYSLPELDGAIDTVVLGGLVGDKIVLVNERVRKLVSRIKGWVELRRTPRKDKKISIMLYGFPPNVGAVGTAALLDVPKSLENILNQMHKDGYDVGDFATNPDACGERYVP</sequence>
<dbReference type="GO" id="GO:0005524">
    <property type="term" value="F:ATP binding"/>
    <property type="evidence" value="ECO:0007669"/>
    <property type="project" value="UniProtKB-KW"/>
</dbReference>
<gene>
    <name evidence="12" type="ORF">PAUS00366_LOCUS14125</name>
    <name evidence="13" type="ORF">PAUS00366_LOCUS14126</name>
    <name evidence="14" type="ORF">PAUS00366_LOCUS14127</name>
    <name evidence="15" type="ORF">PAUS00366_LOCUS14130</name>
</gene>
<feature type="domain" description="Magnesium chelatase subunit H N-terminal" evidence="11">
    <location>
        <begin position="75"/>
        <end position="235"/>
    </location>
</feature>
<proteinExistence type="inferred from homology"/>
<evidence type="ECO:0000259" key="11">
    <source>
        <dbReference type="Pfam" id="PF11965"/>
    </source>
</evidence>
<dbReference type="AlphaFoldDB" id="A0A6V0A4L5"/>
<keyword evidence="3" id="KW-0602">Photosynthesis</keyword>
<dbReference type="EMBL" id="HBIX01020022">
    <property type="protein sequence ID" value="CAE0721371.1"/>
    <property type="molecule type" value="Transcribed_RNA"/>
</dbReference>
<dbReference type="EMBL" id="HBIX01020021">
    <property type="protein sequence ID" value="CAE0721370.1"/>
    <property type="molecule type" value="Transcribed_RNA"/>
</dbReference>
<evidence type="ECO:0000313" key="13">
    <source>
        <dbReference type="EMBL" id="CAE0721371.1"/>
    </source>
</evidence>
<dbReference type="GO" id="GO:0016851">
    <property type="term" value="F:magnesium chelatase activity"/>
    <property type="evidence" value="ECO:0007669"/>
    <property type="project" value="UniProtKB-EC"/>
</dbReference>
<organism evidence="14">
    <name type="scientific">Pseudo-nitzschia australis</name>
    <dbReference type="NCBI Taxonomy" id="44445"/>
    <lineage>
        <taxon>Eukaryota</taxon>
        <taxon>Sar</taxon>
        <taxon>Stramenopiles</taxon>
        <taxon>Ochrophyta</taxon>
        <taxon>Bacillariophyta</taxon>
        <taxon>Bacillariophyceae</taxon>
        <taxon>Bacillariophycidae</taxon>
        <taxon>Bacillariales</taxon>
        <taxon>Bacillariaceae</taxon>
        <taxon>Pseudo-nitzschia</taxon>
    </lineage>
</organism>
<evidence type="ECO:0000256" key="3">
    <source>
        <dbReference type="ARBA" id="ARBA00022531"/>
    </source>
</evidence>
<evidence type="ECO:0000313" key="15">
    <source>
        <dbReference type="EMBL" id="CAE0721375.1"/>
    </source>
</evidence>
<evidence type="ECO:0000256" key="6">
    <source>
        <dbReference type="ARBA" id="ARBA00022840"/>
    </source>
</evidence>
<dbReference type="Pfam" id="PF11965">
    <property type="entry name" value="DUF3479"/>
    <property type="match status" value="1"/>
</dbReference>
<comment type="catalytic activity">
    <reaction evidence="9">
        <text>protoporphyrin IX + Mg(2+) + ATP + H2O = Mg-protoporphyrin IX + ADP + phosphate + 3 H(+)</text>
        <dbReference type="Rhea" id="RHEA:13961"/>
        <dbReference type="ChEBI" id="CHEBI:15377"/>
        <dbReference type="ChEBI" id="CHEBI:15378"/>
        <dbReference type="ChEBI" id="CHEBI:18420"/>
        <dbReference type="ChEBI" id="CHEBI:30616"/>
        <dbReference type="ChEBI" id="CHEBI:43474"/>
        <dbReference type="ChEBI" id="CHEBI:57306"/>
        <dbReference type="ChEBI" id="CHEBI:60492"/>
        <dbReference type="ChEBI" id="CHEBI:456216"/>
        <dbReference type="EC" id="6.6.1.1"/>
    </reaction>
</comment>
<evidence type="ECO:0000256" key="5">
    <source>
        <dbReference type="ARBA" id="ARBA00022741"/>
    </source>
</evidence>
<dbReference type="InterPro" id="IPR003672">
    <property type="entry name" value="CobN/Mg_chltase"/>
</dbReference>
<dbReference type="Pfam" id="PF02514">
    <property type="entry name" value="CobN-Mg_chel"/>
    <property type="match status" value="1"/>
</dbReference>
<evidence type="ECO:0000256" key="7">
    <source>
        <dbReference type="ARBA" id="ARBA00023171"/>
    </source>
</evidence>
<evidence type="ECO:0000256" key="8">
    <source>
        <dbReference type="ARBA" id="ARBA00023444"/>
    </source>
</evidence>
<dbReference type="GO" id="GO:0015995">
    <property type="term" value="P:chlorophyll biosynthetic process"/>
    <property type="evidence" value="ECO:0007669"/>
    <property type="project" value="UniProtKB-KW"/>
</dbReference>
<dbReference type="EMBL" id="HBIX01020026">
    <property type="protein sequence ID" value="CAE0721375.1"/>
    <property type="molecule type" value="Transcribed_RNA"/>
</dbReference>
<dbReference type="EC" id="6.6.1.1" evidence="2"/>
<dbReference type="PANTHER" id="PTHR44119">
    <property type="entry name" value="MAGNESIUM-CHELATASE SUBUNIT CHLH, CHLOROPLASTIC"/>
    <property type="match status" value="1"/>
</dbReference>
<protein>
    <recommendedName>
        <fullName evidence="2">magnesium chelatase</fullName>
        <ecNumber evidence="2">6.6.1.1</ecNumber>
    </recommendedName>
</protein>
<keyword evidence="6" id="KW-0067">ATP-binding</keyword>
<keyword evidence="7" id="KW-0149">Chlorophyll biosynthesis</keyword>
<dbReference type="EMBL" id="HBIX01020023">
    <property type="protein sequence ID" value="CAE0721372.1"/>
    <property type="molecule type" value="Transcribed_RNA"/>
</dbReference>
<reference evidence="14" key="1">
    <citation type="submission" date="2021-01" db="EMBL/GenBank/DDBJ databases">
        <authorList>
            <person name="Corre E."/>
            <person name="Pelletier E."/>
            <person name="Niang G."/>
            <person name="Scheremetjew M."/>
            <person name="Finn R."/>
            <person name="Kale V."/>
            <person name="Holt S."/>
            <person name="Cochrane G."/>
            <person name="Meng A."/>
            <person name="Brown T."/>
            <person name="Cohen L."/>
        </authorList>
    </citation>
    <scope>NUCLEOTIDE SEQUENCE</scope>
    <source>
        <strain evidence="14">10249 10 AB</strain>
    </source>
</reference>
<dbReference type="InterPro" id="IPR022571">
    <property type="entry name" value="Mg_chelatase_H_N"/>
</dbReference>
<keyword evidence="5" id="KW-0547">Nucleotide-binding</keyword>
<name>A0A6V0A4L5_9STRA</name>
<keyword evidence="4" id="KW-0436">Ligase</keyword>
<evidence type="ECO:0000313" key="12">
    <source>
        <dbReference type="EMBL" id="CAE0721370.1"/>
    </source>
</evidence>
<accession>A0A6V0A4L5</accession>
<comment type="pathway">
    <text evidence="8">Porphyrin-containing compound metabolism.</text>
</comment>
<evidence type="ECO:0000256" key="4">
    <source>
        <dbReference type="ARBA" id="ARBA00022598"/>
    </source>
</evidence>
<evidence type="ECO:0000259" key="10">
    <source>
        <dbReference type="Pfam" id="PF02514"/>
    </source>
</evidence>
<evidence type="ECO:0000256" key="1">
    <source>
        <dbReference type="ARBA" id="ARBA00010851"/>
    </source>
</evidence>
<feature type="domain" description="CobN/magnesium chelatase" evidence="10">
    <location>
        <begin position="238"/>
        <end position="559"/>
    </location>
</feature>
<dbReference type="PANTHER" id="PTHR44119:SF1">
    <property type="entry name" value="MAGNESIUM-CHELATASE SUBUNIT CHLH, CHLOROPLASTIC"/>
    <property type="match status" value="1"/>
</dbReference>